<dbReference type="Pfam" id="PF02541">
    <property type="entry name" value="Ppx-GppA"/>
    <property type="match status" value="1"/>
</dbReference>
<dbReference type="EMBL" id="HF951689">
    <property type="protein sequence ID" value="CCW34975.1"/>
    <property type="molecule type" value="Genomic_DNA"/>
</dbReference>
<evidence type="ECO:0000313" key="7">
    <source>
        <dbReference type="Proteomes" id="UP000014227"/>
    </source>
</evidence>
<dbReference type="eggNOG" id="COG0248">
    <property type="taxonomic scope" value="Bacteria"/>
</dbReference>
<accession>S0EUI3</accession>
<dbReference type="PATRIC" id="fig|1303518.3.peg.1179"/>
<dbReference type="AlphaFoldDB" id="S0EUI3"/>
<dbReference type="PIRSF" id="PIRSF001267">
    <property type="entry name" value="Pyrophosphatase_GppA_Ppx"/>
    <property type="match status" value="1"/>
</dbReference>
<dbReference type="InParanoid" id="S0EUI3"/>
<dbReference type="SUPFAM" id="SSF53067">
    <property type="entry name" value="Actin-like ATPase domain"/>
    <property type="match status" value="2"/>
</dbReference>
<feature type="region of interest" description="Disordered" evidence="3">
    <location>
        <begin position="533"/>
        <end position="555"/>
    </location>
</feature>
<dbReference type="Pfam" id="PF21447">
    <property type="entry name" value="Ppx-GppA_III"/>
    <property type="match status" value="1"/>
</dbReference>
<dbReference type="Proteomes" id="UP000014227">
    <property type="component" value="Chromosome I"/>
</dbReference>
<dbReference type="Gene3D" id="3.30.420.40">
    <property type="match status" value="1"/>
</dbReference>
<dbReference type="CDD" id="cd24006">
    <property type="entry name" value="ASKHA_NBD_PPX_GppA"/>
    <property type="match status" value="1"/>
</dbReference>
<dbReference type="InterPro" id="IPR048950">
    <property type="entry name" value="Ppx_GppA_C"/>
</dbReference>
<evidence type="ECO:0000256" key="1">
    <source>
        <dbReference type="ARBA" id="ARBA00007125"/>
    </source>
</evidence>
<dbReference type="SUPFAM" id="SSF109604">
    <property type="entry name" value="HD-domain/PDEase-like"/>
    <property type="match status" value="1"/>
</dbReference>
<dbReference type="EC" id="3.6.1.40" evidence="6"/>
<name>S0EUI3_CHTCT</name>
<keyword evidence="2 6" id="KW-0378">Hydrolase</keyword>
<proteinExistence type="inferred from homology"/>
<dbReference type="KEGG" id="ccz:CCALI_01156"/>
<sequence>MSHVFAAIDIGTNSIRLAVVRIEDDNHITTLAQHREMVRLGEGEFATHRMTPEAIARGALVCARFADVARGFGADEIVAFATAAVREAENREEFIERVRREAGIEVRVISGPEEARLIWLGVSSGIELGSNRALLIDIGGGSTEVIVGTSEGYEVLESMKLGAIRLSNLFFDTPDPISPELFAKVQAHVRAVANPVARRVQQAGFDIVLGSAGTINCLGQVVANYTGHAEASPRPTPSPSLRGGITFRTADLRQVVKLLCRLPLEERRQVPGMDPTRADIILGGAAILLTFLEQVEAERITTSERGLREGILVDHLLRQEGTREQFQALSVRRRSILQLARACNYEADHAHHTAFLALRLFDELHQLGEHTYGNTSRELLEYAAILHDIGTFLSHSNHQRHAYYIIRNSDLLGFDDTEIDIIANVALYHRKGIPKKKHPNMADLNREERRRVRVLAALLRVAEGLDRSHLGLVRDIRLRREESPRRFILTLISDAECELEVWGVQNNSDLFEYVFKAPLVAEVVHPNSIELASSAPTSASGAESPGAVPDRSPEA</sequence>
<dbReference type="Gene3D" id="1.10.3210.10">
    <property type="entry name" value="Hypothetical protein af1432"/>
    <property type="match status" value="1"/>
</dbReference>
<dbReference type="GO" id="GO:0008894">
    <property type="term" value="F:guanosine-5'-triphosphate,3'-diphosphate diphosphatase activity"/>
    <property type="evidence" value="ECO:0007669"/>
    <property type="project" value="UniProtKB-EC"/>
</dbReference>
<dbReference type="GO" id="GO:0004309">
    <property type="term" value="F:exopolyphosphatase activity"/>
    <property type="evidence" value="ECO:0007669"/>
    <property type="project" value="UniProtKB-EC"/>
</dbReference>
<keyword evidence="7" id="KW-1185">Reference proteome</keyword>
<dbReference type="EC" id="3.6.1.11" evidence="6"/>
<dbReference type="PANTHER" id="PTHR30005">
    <property type="entry name" value="EXOPOLYPHOSPHATASE"/>
    <property type="match status" value="1"/>
</dbReference>
<dbReference type="InterPro" id="IPR003607">
    <property type="entry name" value="HD/PDEase_dom"/>
</dbReference>
<dbReference type="CDD" id="cd00077">
    <property type="entry name" value="HDc"/>
    <property type="match status" value="1"/>
</dbReference>
<dbReference type="OrthoDB" id="9814545at2"/>
<dbReference type="HOGENOM" id="CLU_025908_4_2_0"/>
<evidence type="ECO:0000313" key="6">
    <source>
        <dbReference type="EMBL" id="CCW34975.1"/>
    </source>
</evidence>
<organism evidence="6 7">
    <name type="scientific">Chthonomonas calidirosea (strain DSM 23976 / ICMP 18418 / T49)</name>
    <dbReference type="NCBI Taxonomy" id="1303518"/>
    <lineage>
        <taxon>Bacteria</taxon>
        <taxon>Bacillati</taxon>
        <taxon>Armatimonadota</taxon>
        <taxon>Chthonomonadia</taxon>
        <taxon>Chthonomonadales</taxon>
        <taxon>Chthonomonadaceae</taxon>
        <taxon>Chthonomonas</taxon>
    </lineage>
</organism>
<gene>
    <name evidence="6" type="ORF">CCALI_01156</name>
</gene>
<feature type="domain" description="Ppx/GppA phosphatase N-terminal" evidence="4">
    <location>
        <begin position="20"/>
        <end position="318"/>
    </location>
</feature>
<dbReference type="FunFam" id="1.10.3210.10:FF:000025">
    <property type="entry name" value="Exopolyphosphatase"/>
    <property type="match status" value="1"/>
</dbReference>
<evidence type="ECO:0000256" key="3">
    <source>
        <dbReference type="SAM" id="MobiDB-lite"/>
    </source>
</evidence>
<reference evidence="7" key="1">
    <citation type="submission" date="2013-03" db="EMBL/GenBank/DDBJ databases">
        <title>Genome sequence of Chthonomonas calidirosea, the first sequenced genome from the Armatimonadetes phylum (formally candidate division OP10).</title>
        <authorList>
            <person name="Lee K.C.Y."/>
            <person name="Morgan X.C."/>
            <person name="Dunfield P.F."/>
            <person name="Tamas I."/>
            <person name="Houghton K.M."/>
            <person name="Vyssotski M."/>
            <person name="Ryan J.L.J."/>
            <person name="Lagutin K."/>
            <person name="McDonald I.R."/>
            <person name="Stott M.B."/>
        </authorList>
    </citation>
    <scope>NUCLEOTIDE SEQUENCE [LARGE SCALE GENOMIC DNA]</scope>
    <source>
        <strain evidence="7">DSM 23976 / ICMP 18418 / T49</strain>
    </source>
</reference>
<evidence type="ECO:0000259" key="5">
    <source>
        <dbReference type="Pfam" id="PF21447"/>
    </source>
</evidence>
<evidence type="ECO:0000259" key="4">
    <source>
        <dbReference type="Pfam" id="PF02541"/>
    </source>
</evidence>
<dbReference type="RefSeq" id="WP_016482520.1">
    <property type="nucleotide sequence ID" value="NC_021487.1"/>
</dbReference>
<dbReference type="Gene3D" id="3.30.420.150">
    <property type="entry name" value="Exopolyphosphatase. Domain 2"/>
    <property type="match status" value="1"/>
</dbReference>
<dbReference type="InterPro" id="IPR043129">
    <property type="entry name" value="ATPase_NBD"/>
</dbReference>
<comment type="similarity">
    <text evidence="1">Belongs to the GppA/Ppx family.</text>
</comment>
<dbReference type="PANTHER" id="PTHR30005:SF0">
    <property type="entry name" value="RETROGRADE REGULATION PROTEIN 2"/>
    <property type="match status" value="1"/>
</dbReference>
<dbReference type="InterPro" id="IPR030673">
    <property type="entry name" value="PyroPPase_GppA_Ppx"/>
</dbReference>
<dbReference type="STRING" id="454171.CP488_00002"/>
<dbReference type="InterPro" id="IPR050273">
    <property type="entry name" value="GppA/Ppx_hydrolase"/>
</dbReference>
<feature type="domain" description="Ppx/GppA phosphatase C-terminal" evidence="5">
    <location>
        <begin position="331"/>
        <end position="470"/>
    </location>
</feature>
<dbReference type="InterPro" id="IPR003695">
    <property type="entry name" value="Ppx_GppA_N"/>
</dbReference>
<protein>
    <submittedName>
        <fullName evidence="6">Exopolyphosphatase</fullName>
        <ecNumber evidence="6">3.6.1.11</ecNumber>
        <ecNumber evidence="6">3.6.1.40</ecNumber>
    </submittedName>
</protein>
<evidence type="ECO:0000256" key="2">
    <source>
        <dbReference type="ARBA" id="ARBA00022801"/>
    </source>
</evidence>